<name>A0A7W9U0M1_9BURK</name>
<proteinExistence type="predicted"/>
<evidence type="ECO:0000313" key="1">
    <source>
        <dbReference type="EMBL" id="MBB6104649.1"/>
    </source>
</evidence>
<comment type="caution">
    <text evidence="1">The sequence shown here is derived from an EMBL/GenBank/DDBJ whole genome shotgun (WGS) entry which is preliminary data.</text>
</comment>
<dbReference type="Proteomes" id="UP000571554">
    <property type="component" value="Unassembled WGS sequence"/>
</dbReference>
<sequence length="123" mass="13262">MLNSQSVFVSPISTTTTVGEANYNGGVGGAQYAKRVLCQATLPSLAPMNNSVFHYVYHQCISRTMNKQVRVTPIDSSFAADAIEAFAACDAGTNNRQIRLVFTNTSATRSTTAKTVFFALEID</sequence>
<reference evidence="1 2" key="1">
    <citation type="submission" date="2020-08" db="EMBL/GenBank/DDBJ databases">
        <title>Above-ground endophytic microbial communities from plants in different locations in the United States.</title>
        <authorList>
            <person name="Frank C."/>
        </authorList>
    </citation>
    <scope>NUCLEOTIDE SEQUENCE [LARGE SCALE GENOMIC DNA]</scope>
    <source>
        <strain evidence="1 2">WP4_2_2</strain>
    </source>
</reference>
<organism evidence="1 2">
    <name type="scientific">Paraburkholderia bannensis</name>
    <dbReference type="NCBI Taxonomy" id="765414"/>
    <lineage>
        <taxon>Bacteria</taxon>
        <taxon>Pseudomonadati</taxon>
        <taxon>Pseudomonadota</taxon>
        <taxon>Betaproteobacteria</taxon>
        <taxon>Burkholderiales</taxon>
        <taxon>Burkholderiaceae</taxon>
        <taxon>Paraburkholderia</taxon>
    </lineage>
</organism>
<gene>
    <name evidence="1" type="ORF">F4827_004508</name>
</gene>
<dbReference type="EMBL" id="JACHBW010000013">
    <property type="protein sequence ID" value="MBB6104649.1"/>
    <property type="molecule type" value="Genomic_DNA"/>
</dbReference>
<dbReference type="AlphaFoldDB" id="A0A7W9U0M1"/>
<dbReference type="RefSeq" id="WP_183727071.1">
    <property type="nucleotide sequence ID" value="NZ_JACHBW010000013.1"/>
</dbReference>
<protein>
    <submittedName>
        <fullName evidence="1">Uncharacterized protein</fullName>
    </submittedName>
</protein>
<keyword evidence="2" id="KW-1185">Reference proteome</keyword>
<accession>A0A7W9U0M1</accession>
<evidence type="ECO:0000313" key="2">
    <source>
        <dbReference type="Proteomes" id="UP000571554"/>
    </source>
</evidence>